<name>A0A3D9RVI2_9BACL</name>
<reference evidence="1 2" key="1">
    <citation type="submission" date="2018-08" db="EMBL/GenBank/DDBJ databases">
        <title>Genomic Encyclopedia of Type Strains, Phase III (KMG-III): the genomes of soil and plant-associated and newly described type strains.</title>
        <authorList>
            <person name="Whitman W."/>
        </authorList>
    </citation>
    <scope>NUCLEOTIDE SEQUENCE [LARGE SCALE GENOMIC DNA]</scope>
    <source>
        <strain evidence="1 2">CGMCC 1.10966</strain>
    </source>
</reference>
<dbReference type="EMBL" id="QTTN01000018">
    <property type="protein sequence ID" value="REE81544.1"/>
    <property type="molecule type" value="Genomic_DNA"/>
</dbReference>
<keyword evidence="2" id="KW-1185">Reference proteome</keyword>
<accession>A0A3D9RVI2</accession>
<sequence length="186" mass="21884">MDTKKGYPGLVSRWKKLRLEVNKLTGELKAQRELTEEFAASGEYEYYLQLKALYESEEWPYVYDRVLAALEKGRGWSADSMYTKLLIEEKETARLLEYVKRHPGSIVDYYKHLIRQHPSEVYQLFENYIESAARHASNRNQYKQVCQLIRKLLKAGGEQQAERIVEGLRQCYPNRPAFLDELGQIN</sequence>
<dbReference type="Proteomes" id="UP000256304">
    <property type="component" value="Unassembled WGS sequence"/>
</dbReference>
<dbReference type="AlphaFoldDB" id="A0A3D9RVI2"/>
<organism evidence="1 2">
    <name type="scientific">Paenibacillus taihuensis</name>
    <dbReference type="NCBI Taxonomy" id="1156355"/>
    <lineage>
        <taxon>Bacteria</taxon>
        <taxon>Bacillati</taxon>
        <taxon>Bacillota</taxon>
        <taxon>Bacilli</taxon>
        <taxon>Bacillales</taxon>
        <taxon>Paenibacillaceae</taxon>
        <taxon>Paenibacillus</taxon>
    </lineage>
</organism>
<gene>
    <name evidence="1" type="ORF">A8990_11869</name>
</gene>
<comment type="caution">
    <text evidence="1">The sequence shown here is derived from an EMBL/GenBank/DDBJ whole genome shotgun (WGS) entry which is preliminary data.</text>
</comment>
<evidence type="ECO:0000313" key="2">
    <source>
        <dbReference type="Proteomes" id="UP000256304"/>
    </source>
</evidence>
<evidence type="ECO:0000313" key="1">
    <source>
        <dbReference type="EMBL" id="REE81544.1"/>
    </source>
</evidence>
<protein>
    <recommendedName>
        <fullName evidence="3">HEAT repeat protein</fullName>
    </recommendedName>
</protein>
<evidence type="ECO:0008006" key="3">
    <source>
        <dbReference type="Google" id="ProtNLM"/>
    </source>
</evidence>
<proteinExistence type="predicted"/>